<proteinExistence type="predicted"/>
<reference evidence="1 2" key="1">
    <citation type="submission" date="2021-07" db="EMBL/GenBank/DDBJ databases">
        <title>Mesonia aestuariivivens sp. nov., isolated from a tidal flat.</title>
        <authorList>
            <person name="Kim Y.-O."/>
            <person name="Yoon J.-H."/>
        </authorList>
    </citation>
    <scope>NUCLEOTIDE SEQUENCE [LARGE SCALE GENOMIC DNA]</scope>
    <source>
        <strain evidence="1 2">JHPTF-M18</strain>
    </source>
</reference>
<evidence type="ECO:0000313" key="1">
    <source>
        <dbReference type="EMBL" id="MBW2960946.1"/>
    </source>
</evidence>
<dbReference type="EMBL" id="JAHWDF010000003">
    <property type="protein sequence ID" value="MBW2960946.1"/>
    <property type="molecule type" value="Genomic_DNA"/>
</dbReference>
<sequence length="242" mass="28019">MCTVSFISLGCHSKKFIFTSNRDEASDRPTLAPRIYNENGVKLLYPKDKIAGGTWVAVSEKSKLICLMNGAEYAHERKASYKKSRGVVLKEHLLALDFNEMVSNYEYNEIEPFTIIYISWHSEIKIQQLVWDGDEVKNFPLEVKAHIWSASMTYNSEMKKERHQWFNDFIAEHDLKHLTANEVWEFHHQAGKDDAENGFIIDRGLLKTTSVTQLLTQGNKISMKFENLLKNEVTEEKLNLTQ</sequence>
<accession>A0ABS6VZC6</accession>
<dbReference type="InterPro" id="IPR008551">
    <property type="entry name" value="TANGO2"/>
</dbReference>
<dbReference type="RefSeq" id="WP_219039233.1">
    <property type="nucleotide sequence ID" value="NZ_JAHWDF010000003.1"/>
</dbReference>
<gene>
    <name evidence="1" type="ORF">KW502_03935</name>
</gene>
<protein>
    <submittedName>
        <fullName evidence="1">NRDE family protein</fullName>
    </submittedName>
</protein>
<dbReference type="PANTHER" id="PTHR17985:SF8">
    <property type="entry name" value="TRANSPORT AND GOLGI ORGANIZATION PROTEIN 2 HOMOLOG"/>
    <property type="match status" value="1"/>
</dbReference>
<comment type="caution">
    <text evidence="1">The sequence shown here is derived from an EMBL/GenBank/DDBJ whole genome shotgun (WGS) entry which is preliminary data.</text>
</comment>
<dbReference type="Pfam" id="PF05742">
    <property type="entry name" value="TANGO2"/>
    <property type="match status" value="1"/>
</dbReference>
<dbReference type="PANTHER" id="PTHR17985">
    <property type="entry name" value="SER/THR-RICH PROTEIN T10 IN DGCR REGION"/>
    <property type="match status" value="1"/>
</dbReference>
<organism evidence="1 2">
    <name type="scientific">Mesonia aestuariivivens</name>
    <dbReference type="NCBI Taxonomy" id="2796128"/>
    <lineage>
        <taxon>Bacteria</taxon>
        <taxon>Pseudomonadati</taxon>
        <taxon>Bacteroidota</taxon>
        <taxon>Flavobacteriia</taxon>
        <taxon>Flavobacteriales</taxon>
        <taxon>Flavobacteriaceae</taxon>
        <taxon>Mesonia</taxon>
    </lineage>
</organism>
<name>A0ABS6VZC6_9FLAO</name>
<keyword evidence="2" id="KW-1185">Reference proteome</keyword>
<dbReference type="Proteomes" id="UP000719267">
    <property type="component" value="Unassembled WGS sequence"/>
</dbReference>
<evidence type="ECO:0000313" key="2">
    <source>
        <dbReference type="Proteomes" id="UP000719267"/>
    </source>
</evidence>